<dbReference type="SUPFAM" id="SSF54523">
    <property type="entry name" value="Pili subunits"/>
    <property type="match status" value="1"/>
</dbReference>
<dbReference type="InterPro" id="IPR031982">
    <property type="entry name" value="PilE-like"/>
</dbReference>
<protein>
    <submittedName>
        <fullName evidence="2">Type IV pilus biogenesis protein PilE</fullName>
    </submittedName>
</protein>
<name>A0ABV2B441_9GAMM</name>
<dbReference type="Pfam" id="PF16732">
    <property type="entry name" value="ComP_DUS"/>
    <property type="match status" value="1"/>
</dbReference>
<organism evidence="2 3">
    <name type="scientific">Salinisphaera dokdonensis CL-ES53</name>
    <dbReference type="NCBI Taxonomy" id="1304272"/>
    <lineage>
        <taxon>Bacteria</taxon>
        <taxon>Pseudomonadati</taxon>
        <taxon>Pseudomonadota</taxon>
        <taxon>Gammaproteobacteria</taxon>
        <taxon>Salinisphaerales</taxon>
        <taxon>Salinisphaeraceae</taxon>
        <taxon>Salinisphaera</taxon>
    </lineage>
</organism>
<dbReference type="Pfam" id="PF07963">
    <property type="entry name" value="N_methyl"/>
    <property type="match status" value="1"/>
</dbReference>
<keyword evidence="1" id="KW-0812">Transmembrane</keyword>
<dbReference type="PROSITE" id="PS00409">
    <property type="entry name" value="PROKAR_NTER_METHYL"/>
    <property type="match status" value="1"/>
</dbReference>
<dbReference type="InterPro" id="IPR012902">
    <property type="entry name" value="N_methyl_site"/>
</dbReference>
<reference evidence="2 3" key="1">
    <citation type="submission" date="2013-03" db="EMBL/GenBank/DDBJ databases">
        <title>Salinisphaera dokdonensis CL-ES53 Genome Sequencing.</title>
        <authorList>
            <person name="Li C."/>
            <person name="Lai Q."/>
            <person name="Shao Z."/>
        </authorList>
    </citation>
    <scope>NUCLEOTIDE SEQUENCE [LARGE SCALE GENOMIC DNA]</scope>
    <source>
        <strain evidence="2 3">CL-ES53</strain>
    </source>
</reference>
<dbReference type="InterPro" id="IPR045584">
    <property type="entry name" value="Pilin-like"/>
</dbReference>
<keyword evidence="3" id="KW-1185">Reference proteome</keyword>
<accession>A0ABV2B441</accession>
<dbReference type="RefSeq" id="WP_353112551.1">
    <property type="nucleotide sequence ID" value="NZ_APND01000004.1"/>
</dbReference>
<dbReference type="PANTHER" id="PTHR30093:SF47">
    <property type="entry name" value="TYPE IV PILUS NON-CORE MINOR PILIN PILE"/>
    <property type="match status" value="1"/>
</dbReference>
<dbReference type="EMBL" id="APND01000004">
    <property type="protein sequence ID" value="MES1930390.1"/>
    <property type="molecule type" value="Genomic_DNA"/>
</dbReference>
<dbReference type="Proteomes" id="UP001460888">
    <property type="component" value="Unassembled WGS sequence"/>
</dbReference>
<evidence type="ECO:0000313" key="2">
    <source>
        <dbReference type="EMBL" id="MES1930390.1"/>
    </source>
</evidence>
<proteinExistence type="predicted"/>
<feature type="transmembrane region" description="Helical" evidence="1">
    <location>
        <begin position="7"/>
        <end position="31"/>
    </location>
</feature>
<keyword evidence="1" id="KW-0472">Membrane</keyword>
<dbReference type="Gene3D" id="3.30.700.10">
    <property type="entry name" value="Glycoprotein, Type 4 Pilin"/>
    <property type="match status" value="1"/>
</dbReference>
<keyword evidence="1" id="KW-1133">Transmembrane helix</keyword>
<comment type="caution">
    <text evidence="2">The sequence shown here is derived from an EMBL/GenBank/DDBJ whole genome shotgun (WGS) entry which is preliminary data.</text>
</comment>
<dbReference type="NCBIfam" id="TIGR02532">
    <property type="entry name" value="IV_pilin_GFxxxE"/>
    <property type="match status" value="1"/>
</dbReference>
<dbReference type="PANTHER" id="PTHR30093">
    <property type="entry name" value="GENERAL SECRETION PATHWAY PROTEIN G"/>
    <property type="match status" value="1"/>
</dbReference>
<gene>
    <name evidence="2" type="ORF">SADO_14083</name>
</gene>
<evidence type="ECO:0000256" key="1">
    <source>
        <dbReference type="SAM" id="Phobius"/>
    </source>
</evidence>
<evidence type="ECO:0000313" key="3">
    <source>
        <dbReference type="Proteomes" id="UP001460888"/>
    </source>
</evidence>
<sequence length="138" mass="14824">MKTKSRGFTLIELMIAVAILGIIAAIAYPSYLNQVRASKRSDARSALLQAANRQERFYTTEYTYSDTLGAGGLGMPTETENEAYTLAVDNADGDGFSISANAQDDQLNDDCTTLSINEIGEKTANGAGPNEAISQECW</sequence>